<reference evidence="5 6" key="1">
    <citation type="submission" date="2018-08" db="EMBL/GenBank/DDBJ databases">
        <title>A genome reference for cultivated species of the human gut microbiota.</title>
        <authorList>
            <person name="Zou Y."/>
            <person name="Xue W."/>
            <person name="Luo G."/>
        </authorList>
    </citation>
    <scope>NUCLEOTIDE SEQUENCE [LARGE SCALE GENOMIC DNA]</scope>
    <source>
        <strain evidence="5 6">AF12-8</strain>
    </source>
</reference>
<dbReference type="EMBL" id="QSAE01000075">
    <property type="protein sequence ID" value="RGW36895.1"/>
    <property type="molecule type" value="Genomic_DNA"/>
</dbReference>
<evidence type="ECO:0000313" key="6">
    <source>
        <dbReference type="Proteomes" id="UP000286581"/>
    </source>
</evidence>
<dbReference type="Pfam" id="PF02976">
    <property type="entry name" value="MutH"/>
    <property type="match status" value="1"/>
</dbReference>
<dbReference type="GO" id="GO:0016787">
    <property type="term" value="F:hydrolase activity"/>
    <property type="evidence" value="ECO:0007669"/>
    <property type="project" value="UniProtKB-KW"/>
</dbReference>
<dbReference type="InterPro" id="IPR011337">
    <property type="entry name" value="DNA_rep_MutH/RE_typeII_Sau3AI"/>
</dbReference>
<organism evidence="5 6">
    <name type="scientific">Agathobacter rectalis</name>
    <dbReference type="NCBI Taxonomy" id="39491"/>
    <lineage>
        <taxon>Bacteria</taxon>
        <taxon>Bacillati</taxon>
        <taxon>Bacillota</taxon>
        <taxon>Clostridia</taxon>
        <taxon>Lachnospirales</taxon>
        <taxon>Lachnospiraceae</taxon>
        <taxon>Agathobacter</taxon>
    </lineage>
</organism>
<proteinExistence type="predicted"/>
<dbReference type="GO" id="GO:0003677">
    <property type="term" value="F:DNA binding"/>
    <property type="evidence" value="ECO:0007669"/>
    <property type="project" value="InterPro"/>
</dbReference>
<dbReference type="AlphaFoldDB" id="A0A413BCH9"/>
<dbReference type="InterPro" id="IPR037057">
    <property type="entry name" value="DNA_rep_MutH/T2_RE_sf"/>
</dbReference>
<comment type="caution">
    <text evidence="5">The sequence shown here is derived from an EMBL/GenBank/DDBJ whole genome shotgun (WGS) entry which is preliminary data.</text>
</comment>
<gene>
    <name evidence="5" type="ORF">DWV78_14590</name>
</gene>
<evidence type="ECO:0000256" key="3">
    <source>
        <dbReference type="ARBA" id="ARBA00022801"/>
    </source>
</evidence>
<evidence type="ECO:0000259" key="4">
    <source>
        <dbReference type="Pfam" id="PF02976"/>
    </source>
</evidence>
<dbReference type="Gene3D" id="3.40.600.10">
    <property type="entry name" value="DNA mismatch repair MutH/Restriction endonuclease, type II"/>
    <property type="match status" value="1"/>
</dbReference>
<keyword evidence="2" id="KW-0255">Endonuclease</keyword>
<dbReference type="GO" id="GO:0004519">
    <property type="term" value="F:endonuclease activity"/>
    <property type="evidence" value="ECO:0007669"/>
    <property type="project" value="UniProtKB-KW"/>
</dbReference>
<name>A0A413BCH9_9FIRM</name>
<dbReference type="SUPFAM" id="SSF52980">
    <property type="entry name" value="Restriction endonuclease-like"/>
    <property type="match status" value="1"/>
</dbReference>
<keyword evidence="1" id="KW-0540">Nuclease</keyword>
<evidence type="ECO:0000256" key="2">
    <source>
        <dbReference type="ARBA" id="ARBA00022759"/>
    </source>
</evidence>
<evidence type="ECO:0000256" key="1">
    <source>
        <dbReference type="ARBA" id="ARBA00022722"/>
    </source>
</evidence>
<evidence type="ECO:0000313" key="5">
    <source>
        <dbReference type="EMBL" id="RGW36895.1"/>
    </source>
</evidence>
<feature type="domain" description="DNA mismatch repair MutH/Type II restriction enzyme Sau3AI" evidence="4">
    <location>
        <begin position="54"/>
        <end position="116"/>
    </location>
</feature>
<protein>
    <submittedName>
        <fullName evidence="5">DNA mismatch repair protein MutH</fullName>
    </submittedName>
</protein>
<dbReference type="Proteomes" id="UP000286581">
    <property type="component" value="Unassembled WGS sequence"/>
</dbReference>
<sequence>MKLIEAQRRIEKLAYIPFSEYLSPSQVQDAMMKINKGRTGQLLELTIGLNLSNTTLDFEDGELKTNKCDRTGKPLETMFITQTASIIDELLAKRTFEDTKLYQKIQRLLYVPISKDGSPADWMYLQPIQVDLSLSKYAELAAQLEADYYNICDQFNTQLSESSRATLHTANGEFIQIRTKDSKPYHPIFSNIYGREISDKNRAFYFKKDFMKYVVSLEN</sequence>
<accession>A0A413BCH9</accession>
<keyword evidence="3" id="KW-0378">Hydrolase</keyword>
<dbReference type="InterPro" id="IPR011335">
    <property type="entry name" value="Restrct_endonuc-II-like"/>
</dbReference>